<keyword evidence="3" id="KW-1185">Reference proteome</keyword>
<dbReference type="PANTHER" id="PTHR33116">
    <property type="entry name" value="REVERSE TRANSCRIPTASE ZINC-BINDING DOMAIN-CONTAINING PROTEIN-RELATED-RELATED"/>
    <property type="match status" value="1"/>
</dbReference>
<reference evidence="3" key="1">
    <citation type="submission" date="2024-07" db="EMBL/GenBank/DDBJ databases">
        <title>Two chromosome-level genome assemblies of Korean endemic species Abeliophyllum distichum and Forsythia ovata (Oleaceae).</title>
        <authorList>
            <person name="Jang H."/>
        </authorList>
    </citation>
    <scope>NUCLEOTIDE SEQUENCE [LARGE SCALE GENOMIC DNA]</scope>
</reference>
<dbReference type="InterPro" id="IPR000477">
    <property type="entry name" value="RT_dom"/>
</dbReference>
<organism evidence="2 3">
    <name type="scientific">Abeliophyllum distichum</name>
    <dbReference type="NCBI Taxonomy" id="126358"/>
    <lineage>
        <taxon>Eukaryota</taxon>
        <taxon>Viridiplantae</taxon>
        <taxon>Streptophyta</taxon>
        <taxon>Embryophyta</taxon>
        <taxon>Tracheophyta</taxon>
        <taxon>Spermatophyta</taxon>
        <taxon>Magnoliopsida</taxon>
        <taxon>eudicotyledons</taxon>
        <taxon>Gunneridae</taxon>
        <taxon>Pentapetalae</taxon>
        <taxon>asterids</taxon>
        <taxon>lamiids</taxon>
        <taxon>Lamiales</taxon>
        <taxon>Oleaceae</taxon>
        <taxon>Forsythieae</taxon>
        <taxon>Abeliophyllum</taxon>
    </lineage>
</organism>
<accession>A0ABD1REM6</accession>
<dbReference type="PANTHER" id="PTHR33116:SF80">
    <property type="entry name" value="REVERSE TRANSCRIPTASE ZINC-BINDING DOMAIN-CONTAINING PROTEIN"/>
    <property type="match status" value="1"/>
</dbReference>
<dbReference type="Pfam" id="PF00078">
    <property type="entry name" value="RVT_1"/>
    <property type="match status" value="1"/>
</dbReference>
<dbReference type="AlphaFoldDB" id="A0ABD1REM6"/>
<sequence length="360" mass="41677">MKSDAVDVREASVYKNEPYIPVSKEEIHKLAQWFRYDLVGKFSHLKPLLLVVQQDEDEIQKSVVDYFQKILTKETTEDGSEILESISNIISSEDNRFLNASPSVEEGLDKLFSTHSNLDYVYGGGVPISHLVFADDMIIFTNGQRNSLTKVMEFIRSYTKGSGQNINCSKSSFTVTKDKYKGVVEVVTGFQFQALPITYLGVPLCKGRKKCVLFEGLVNKIKNRLLGWEHKVMFAGGKLIFLKHVLNSIHLHILQVMDPPMGVMNRISKLFNAYIREETSQTKQIHWTTWEKICFPNIEGEICCRLMKDMSMAFDCNLWWKFRKQESLWSWVMKAKYCRLGHAKLITTRPRDSPLWRRMH</sequence>
<dbReference type="Proteomes" id="UP001604336">
    <property type="component" value="Unassembled WGS sequence"/>
</dbReference>
<feature type="domain" description="Reverse transcriptase" evidence="1">
    <location>
        <begin position="128"/>
        <end position="203"/>
    </location>
</feature>
<protein>
    <recommendedName>
        <fullName evidence="1">Reverse transcriptase domain-containing protein</fullName>
    </recommendedName>
</protein>
<proteinExistence type="predicted"/>
<gene>
    <name evidence="2" type="ORF">Adt_31626</name>
</gene>
<dbReference type="EMBL" id="JBFOLK010000009">
    <property type="protein sequence ID" value="KAL2486870.1"/>
    <property type="molecule type" value="Genomic_DNA"/>
</dbReference>
<comment type="caution">
    <text evidence="2">The sequence shown here is derived from an EMBL/GenBank/DDBJ whole genome shotgun (WGS) entry which is preliminary data.</text>
</comment>
<evidence type="ECO:0000259" key="1">
    <source>
        <dbReference type="Pfam" id="PF00078"/>
    </source>
</evidence>
<name>A0ABD1REM6_9LAMI</name>
<evidence type="ECO:0000313" key="2">
    <source>
        <dbReference type="EMBL" id="KAL2486870.1"/>
    </source>
</evidence>
<evidence type="ECO:0000313" key="3">
    <source>
        <dbReference type="Proteomes" id="UP001604336"/>
    </source>
</evidence>